<name>A0AAW2G9S6_9HYME</name>
<evidence type="ECO:0000313" key="2">
    <source>
        <dbReference type="EMBL" id="KAL0123674.1"/>
    </source>
</evidence>
<keyword evidence="3" id="KW-1185">Reference proteome</keyword>
<accession>A0AAW2G9S6</accession>
<comment type="caution">
    <text evidence="2">The sequence shown here is derived from an EMBL/GenBank/DDBJ whole genome shotgun (WGS) entry which is preliminary data.</text>
</comment>
<reference evidence="2 3" key="1">
    <citation type="submission" date="2023-03" db="EMBL/GenBank/DDBJ databases">
        <title>High recombination rates correlate with genetic variation in Cardiocondyla obscurior ants.</title>
        <authorList>
            <person name="Errbii M."/>
        </authorList>
    </citation>
    <scope>NUCLEOTIDE SEQUENCE [LARGE SCALE GENOMIC DNA]</scope>
    <source>
        <strain evidence="2">Alpha-2009</strain>
        <tissue evidence="2">Whole body</tissue>
    </source>
</reference>
<organism evidence="2 3">
    <name type="scientific">Cardiocondyla obscurior</name>
    <dbReference type="NCBI Taxonomy" id="286306"/>
    <lineage>
        <taxon>Eukaryota</taxon>
        <taxon>Metazoa</taxon>
        <taxon>Ecdysozoa</taxon>
        <taxon>Arthropoda</taxon>
        <taxon>Hexapoda</taxon>
        <taxon>Insecta</taxon>
        <taxon>Pterygota</taxon>
        <taxon>Neoptera</taxon>
        <taxon>Endopterygota</taxon>
        <taxon>Hymenoptera</taxon>
        <taxon>Apocrita</taxon>
        <taxon>Aculeata</taxon>
        <taxon>Formicoidea</taxon>
        <taxon>Formicidae</taxon>
        <taxon>Myrmicinae</taxon>
        <taxon>Cardiocondyla</taxon>
    </lineage>
</organism>
<feature type="compositionally biased region" description="Basic residues" evidence="1">
    <location>
        <begin position="28"/>
        <end position="48"/>
    </location>
</feature>
<gene>
    <name evidence="2" type="ORF">PUN28_005885</name>
</gene>
<evidence type="ECO:0000256" key="1">
    <source>
        <dbReference type="SAM" id="MobiDB-lite"/>
    </source>
</evidence>
<dbReference type="AlphaFoldDB" id="A0AAW2G9S6"/>
<evidence type="ECO:0000313" key="3">
    <source>
        <dbReference type="Proteomes" id="UP001430953"/>
    </source>
</evidence>
<proteinExistence type="predicted"/>
<protein>
    <submittedName>
        <fullName evidence="2">Uncharacterized protein</fullName>
    </submittedName>
</protein>
<sequence>MTTAQCSKKKYSFPFNSFRRAGSTAVKEKRKKSRKRKIRPSKSPRRKMTFSEYTPPFLLSSSSYVKSFRDYYRLCISNELTFSARKNPLSDFFYDKNLH</sequence>
<dbReference type="EMBL" id="JADYXP020000005">
    <property type="protein sequence ID" value="KAL0123674.1"/>
    <property type="molecule type" value="Genomic_DNA"/>
</dbReference>
<feature type="region of interest" description="Disordered" evidence="1">
    <location>
        <begin position="22"/>
        <end position="49"/>
    </location>
</feature>
<dbReference type="Proteomes" id="UP001430953">
    <property type="component" value="Unassembled WGS sequence"/>
</dbReference>